<name>A0A3B0ULH9_9ZZZZ</name>
<keyword evidence="1" id="KW-0812">Transmembrane</keyword>
<feature type="transmembrane region" description="Helical" evidence="1">
    <location>
        <begin position="67"/>
        <end position="98"/>
    </location>
</feature>
<sequence>MNTKRLFVALFVIALFTMAIRETLDPDMWWHLRTGEFILQNGIPTQDVFSFTVPNNLWVTHEWLSQLIMWLVYLVGGLPGLIIFFAGLIALTYWLLYLACAGRPYLAAFIVLLAAITSAIVWGVRPQIFNLLLTALFILIVERVKDGKWRVQTLWWLPLLTLIWANLHSGYLLGIVLLGTYAVGDVAQRWLATPTERTLSGTAASHLIGITIVSFFAAAVNPAGVELWIYPFLTLGSGAMQAYIQEWLSPDFHQLYFWPFAIMLALGVLGWVFNKDRPTISELLLFLGTGAAGLVSARHIPLFAIVATPIIVRHWLGAASGSKLAPLLNNSQEDMPMKPLFAGLNILLLVLALATAVFWASGKINNNDTAIAARYPIAAVDFLQSEGLAEARGYNSYNWGGYLIWRGIPVFVDGRADVYGDPFLLFYRRTFEVQSNWQEPLAQYDVEYVLMERGTPLTAVLTVSPDWQLAYQDDIAQIFIRAD</sequence>
<feature type="transmembrane region" description="Helical" evidence="1">
    <location>
        <begin position="285"/>
        <end position="312"/>
    </location>
</feature>
<evidence type="ECO:0000256" key="1">
    <source>
        <dbReference type="SAM" id="Phobius"/>
    </source>
</evidence>
<feature type="transmembrane region" description="Helical" evidence="1">
    <location>
        <begin position="203"/>
        <end position="220"/>
    </location>
</feature>
<evidence type="ECO:0008006" key="3">
    <source>
        <dbReference type="Google" id="ProtNLM"/>
    </source>
</evidence>
<keyword evidence="1" id="KW-0472">Membrane</keyword>
<proteinExistence type="predicted"/>
<accession>A0A3B0ULH9</accession>
<organism evidence="2">
    <name type="scientific">hydrothermal vent metagenome</name>
    <dbReference type="NCBI Taxonomy" id="652676"/>
    <lineage>
        <taxon>unclassified sequences</taxon>
        <taxon>metagenomes</taxon>
        <taxon>ecological metagenomes</taxon>
    </lineage>
</organism>
<feature type="transmembrane region" description="Helical" evidence="1">
    <location>
        <begin position="227"/>
        <end position="244"/>
    </location>
</feature>
<reference evidence="2" key="1">
    <citation type="submission" date="2018-06" db="EMBL/GenBank/DDBJ databases">
        <authorList>
            <person name="Zhirakovskaya E."/>
        </authorList>
    </citation>
    <scope>NUCLEOTIDE SEQUENCE</scope>
</reference>
<protein>
    <recommendedName>
        <fullName evidence="3">Glycosyltransferase RgtA/B/C/D-like domain-containing protein</fullName>
    </recommendedName>
</protein>
<feature type="transmembrane region" description="Helical" evidence="1">
    <location>
        <begin position="156"/>
        <end position="183"/>
    </location>
</feature>
<evidence type="ECO:0000313" key="2">
    <source>
        <dbReference type="EMBL" id="VAW31608.1"/>
    </source>
</evidence>
<feature type="transmembrane region" description="Helical" evidence="1">
    <location>
        <begin position="340"/>
        <end position="360"/>
    </location>
</feature>
<feature type="transmembrane region" description="Helical" evidence="1">
    <location>
        <begin position="128"/>
        <end position="144"/>
    </location>
</feature>
<dbReference type="EMBL" id="UOEU01000258">
    <property type="protein sequence ID" value="VAW31608.1"/>
    <property type="molecule type" value="Genomic_DNA"/>
</dbReference>
<keyword evidence="1" id="KW-1133">Transmembrane helix</keyword>
<dbReference type="AlphaFoldDB" id="A0A3B0ULH9"/>
<feature type="transmembrane region" description="Helical" evidence="1">
    <location>
        <begin position="256"/>
        <end position="273"/>
    </location>
</feature>
<gene>
    <name evidence="2" type="ORF">MNBD_CHLOROFLEXI01-733</name>
</gene>
<feature type="transmembrane region" description="Helical" evidence="1">
    <location>
        <begin position="105"/>
        <end position="122"/>
    </location>
</feature>